<comment type="caution">
    <text evidence="2">The sequence shown here is derived from an EMBL/GenBank/DDBJ whole genome shotgun (WGS) entry which is preliminary data.</text>
</comment>
<dbReference type="EMBL" id="QKWK01000006">
    <property type="protein sequence ID" value="TXT09129.1"/>
    <property type="molecule type" value="Genomic_DNA"/>
</dbReference>
<feature type="domain" description="Large ribosomal subunit protein mL46 N-terminal" evidence="1">
    <location>
        <begin position="71"/>
        <end position="135"/>
    </location>
</feature>
<dbReference type="InterPro" id="IPR021757">
    <property type="entry name" value="Ribosomal_mL46_N"/>
</dbReference>
<keyword evidence="3" id="KW-1185">Reference proteome</keyword>
<dbReference type="AlphaFoldDB" id="A0A7D8V1D2"/>
<dbReference type="Gene3D" id="3.90.79.10">
    <property type="entry name" value="Nucleoside Triphosphate Pyrophosphohydrolase"/>
    <property type="match status" value="1"/>
</dbReference>
<dbReference type="OrthoDB" id="414075at2759"/>
<evidence type="ECO:0000313" key="2">
    <source>
        <dbReference type="EMBL" id="TXT09129.1"/>
    </source>
</evidence>
<proteinExistence type="predicted"/>
<protein>
    <recommendedName>
        <fullName evidence="1">Large ribosomal subunit protein mL46 N-terminal domain-containing protein</fullName>
    </recommendedName>
</protein>
<accession>A0A7D8V1D2</accession>
<dbReference type="GO" id="GO:0003735">
    <property type="term" value="F:structural constituent of ribosome"/>
    <property type="evidence" value="ECO:0007669"/>
    <property type="project" value="InterPro"/>
</dbReference>
<dbReference type="GO" id="GO:0005762">
    <property type="term" value="C:mitochondrial large ribosomal subunit"/>
    <property type="evidence" value="ECO:0007669"/>
    <property type="project" value="TreeGrafter"/>
</dbReference>
<sequence length="307" mass="33817">MSRQLGSRIKLPCSSSQQAISRHAHHHGRLGNLKARWVYSSCPAPHTPADPAALRRGLATAAASSSTSAPALTASVLISRAPLLTPTPHPMAKAYWERSTKLRHAFSNPTNTAFYFKPGSLPLRRFLEQQYETERGYYGEAIAGTKPELGEIQPEPELVELDRDHWAKADAERGDRSLERAPEDEIYLVVESKGKWTFPSTPLKTGEALDEAVTSRIVGVEGSLGGRTLDTWLVTKKPVGVVVDGNARNFFLRSHVLAGEPKLSKDSGYKTHAWLTAPEIEARLRKQGDDKIWESVKGMFGVGEEEI</sequence>
<dbReference type="PANTHER" id="PTHR13124">
    <property type="entry name" value="39S RIBOSOMAL PROTEIN L46, MITOCHONDRIAL PRECURSOR-RELATED"/>
    <property type="match status" value="1"/>
</dbReference>
<reference evidence="2 3" key="1">
    <citation type="journal article" date="2019" name="PLoS Genet.">
        <title>Convergent evolution of linked mating-type loci in basidiomycete fungi.</title>
        <authorList>
            <person name="Sun S."/>
            <person name="Coelho M.A."/>
            <person name="Heitman J."/>
            <person name="Nowrousian M."/>
        </authorList>
    </citation>
    <scope>NUCLEOTIDE SEQUENCE [LARGE SCALE GENOMIC DNA]</scope>
    <source>
        <strain evidence="2 3">CBS 4282</strain>
    </source>
</reference>
<organism evidence="2 3">
    <name type="scientific">Vanrija humicola</name>
    <name type="common">Yeast</name>
    <name type="synonym">Cryptococcus humicola</name>
    <dbReference type="NCBI Taxonomy" id="5417"/>
    <lineage>
        <taxon>Eukaryota</taxon>
        <taxon>Fungi</taxon>
        <taxon>Dikarya</taxon>
        <taxon>Basidiomycota</taxon>
        <taxon>Agaricomycotina</taxon>
        <taxon>Tremellomycetes</taxon>
        <taxon>Trichosporonales</taxon>
        <taxon>Trichosporonaceae</taxon>
        <taxon>Vanrija</taxon>
    </lineage>
</organism>
<dbReference type="Proteomes" id="UP000473826">
    <property type="component" value="Unassembled WGS sequence"/>
</dbReference>
<dbReference type="PANTHER" id="PTHR13124:SF12">
    <property type="entry name" value="LARGE RIBOSOMAL SUBUNIT PROTEIN ML46"/>
    <property type="match status" value="1"/>
</dbReference>
<evidence type="ECO:0000313" key="3">
    <source>
        <dbReference type="Proteomes" id="UP000473826"/>
    </source>
</evidence>
<gene>
    <name evidence="2" type="ORF">VHUM_02603</name>
</gene>
<evidence type="ECO:0000259" key="1">
    <source>
        <dbReference type="Pfam" id="PF11788"/>
    </source>
</evidence>
<dbReference type="Pfam" id="PF11788">
    <property type="entry name" value="MRP-L46"/>
    <property type="match status" value="1"/>
</dbReference>
<name>A0A7D8V1D2_VANHU</name>
<dbReference type="InterPro" id="IPR040008">
    <property type="entry name" value="Ribosomal_mL46"/>
</dbReference>